<name>A0A6M3X5W0_9ZZZZ</name>
<accession>A0A6M3X5W0</accession>
<sequence>MITLQEKIEQLLKTYAEAWSQGLQIIASYRYGNIGTYHILEGKDNHIRSVDFDFQENRVEFDGMDGRSFNIPEDWDELRKYLKELVKPYTEPEDA</sequence>
<evidence type="ECO:0000313" key="1">
    <source>
        <dbReference type="EMBL" id="QJH93088.1"/>
    </source>
</evidence>
<organism evidence="1">
    <name type="scientific">viral metagenome</name>
    <dbReference type="NCBI Taxonomy" id="1070528"/>
    <lineage>
        <taxon>unclassified sequences</taxon>
        <taxon>metagenomes</taxon>
        <taxon>organismal metagenomes</taxon>
    </lineage>
</organism>
<proteinExistence type="predicted"/>
<protein>
    <submittedName>
        <fullName evidence="1">Uncharacterized protein</fullName>
    </submittedName>
</protein>
<dbReference type="EMBL" id="MT143945">
    <property type="protein sequence ID" value="QJH93088.1"/>
    <property type="molecule type" value="Genomic_DNA"/>
</dbReference>
<gene>
    <name evidence="1" type="ORF">MM171B02693_0005</name>
</gene>
<dbReference type="AlphaFoldDB" id="A0A6M3X5W0"/>
<reference evidence="1" key="1">
    <citation type="submission" date="2020-03" db="EMBL/GenBank/DDBJ databases">
        <title>The deep terrestrial virosphere.</title>
        <authorList>
            <person name="Holmfeldt K."/>
            <person name="Nilsson E."/>
            <person name="Simone D."/>
            <person name="Lopez-Fernandez M."/>
            <person name="Wu X."/>
            <person name="de Brujin I."/>
            <person name="Lundin D."/>
            <person name="Andersson A."/>
            <person name="Bertilsson S."/>
            <person name="Dopson M."/>
        </authorList>
    </citation>
    <scope>NUCLEOTIDE SEQUENCE</scope>
    <source>
        <strain evidence="1">MM171B02693</strain>
    </source>
</reference>